<keyword evidence="16" id="KW-1185">Reference proteome</keyword>
<evidence type="ECO:0000256" key="2">
    <source>
        <dbReference type="ARBA" id="ARBA00004141"/>
    </source>
</evidence>
<dbReference type="FunFam" id="3.30.565.10:FF:000042">
    <property type="entry name" value="Two-component sensor histidine kinase KdpD"/>
    <property type="match status" value="1"/>
</dbReference>
<keyword evidence="10 13" id="KW-1133">Transmembrane helix</keyword>
<dbReference type="Gene3D" id="1.20.120.620">
    <property type="entry name" value="Backbone structure of the membrane domain of e. Coli histidine kinase receptor kdpd"/>
    <property type="match status" value="1"/>
</dbReference>
<evidence type="ECO:0000256" key="5">
    <source>
        <dbReference type="ARBA" id="ARBA00022679"/>
    </source>
</evidence>
<keyword evidence="8 15" id="KW-0418">Kinase</keyword>
<sequence>METHRERRGELKIFFGYAAGVGKTSAMLKSAWEQLEKGRDVVCGHVEQHSRASVLEMAAELPQVPEKENRELDLDGLMARRPELAVVDELAHTNRPGGRHEKRYQDIEELLNSGIDVYTTLNVQHLESLCDVAASITGTIVRERIPDKIFDRAAQVELVDLEPEELRRRIREGDVVRESQIETALQNYFTLEKLTALRKLALRRCAERSGHAGKPERRKGAGEFRTEESILVGLSSSPSNEKILRAAARMAGAFGGRLTALFVETPETEAMNRENKERLRNHMHLAEQLGAVIETVYGEDVAFQIAEYARISGTTKVVVGRSGVKKNRFSLKASFSEKLTFYLPDIDIYIIPEQETAEAVLHRKKVLNEKLTSGDFVKSLLILVGATIIGKAFQSLGFGEANIIMVYILGVLVTAVATSHRVFSLCSSLVSVLAFNFFFTKPEYTLKAYDASYPVTFLIMFTAAFLASSLALKIKKQARQSAKTAYRTQVLLDTNQLLQQEKDGAGIAKTAVRQLMKLLKRDIIYYGASGGSLEEPLICPAGEDGRGRFGYLDDNEKAVAAWVYRNNKRAGASTSTLGSAKCLYLAIRSQGAVYGVVGIALEQGESLSAFENNLVLSILLECAVALEKEQLRQKREEAQAQAKNEQLRANLLRSISHDLRTPLTSISGNAGILMSNPLDEITRKRLYTDIYDDSMWLYNLVENLLSVTRMEDGTMHINMQAELLEELVMEALRHVSRKSKEHVIRAELPDDLQLVRVDSKLIVQVLINLVDNAIKYTPGGSEIVIRSRAEGGRVLISVADDGPGIPDEQKSRVFEMFYTAGNTVADSRRGMGLGLALCKSIITAHGGQITVTDNSPHGAVFTFSLTAEEVKIHE</sequence>
<evidence type="ECO:0000313" key="15">
    <source>
        <dbReference type="EMBL" id="QNM09174.1"/>
    </source>
</evidence>
<dbReference type="Gene3D" id="3.30.565.10">
    <property type="entry name" value="Histidine kinase-like ATPase, C-terminal domain"/>
    <property type="match status" value="1"/>
</dbReference>
<dbReference type="SMART" id="SM00387">
    <property type="entry name" value="HATPase_c"/>
    <property type="match status" value="1"/>
</dbReference>
<name>A0A7G9GEE2_9FIRM</name>
<dbReference type="Proteomes" id="UP000515860">
    <property type="component" value="Chromosome"/>
</dbReference>
<dbReference type="CDD" id="cd00082">
    <property type="entry name" value="HisKA"/>
    <property type="match status" value="1"/>
</dbReference>
<dbReference type="PRINTS" id="PR00344">
    <property type="entry name" value="BCTRLSENSOR"/>
</dbReference>
<dbReference type="InterPro" id="IPR004358">
    <property type="entry name" value="Sig_transdc_His_kin-like_C"/>
</dbReference>
<dbReference type="Gene3D" id="1.10.287.130">
    <property type="match status" value="1"/>
</dbReference>
<keyword evidence="9" id="KW-0067">ATP-binding</keyword>
<dbReference type="SMART" id="SM00388">
    <property type="entry name" value="HisKA"/>
    <property type="match status" value="1"/>
</dbReference>
<dbReference type="KEGG" id="whj:H9Q79_02450"/>
<dbReference type="InterPro" id="IPR003852">
    <property type="entry name" value="Sig_transdc_His_kinase_KdpD_N"/>
</dbReference>
<organism evidence="15 16">
    <name type="scientific">Wansuia hejianensis</name>
    <dbReference type="NCBI Taxonomy" id="2763667"/>
    <lineage>
        <taxon>Bacteria</taxon>
        <taxon>Bacillati</taxon>
        <taxon>Bacillota</taxon>
        <taxon>Clostridia</taxon>
        <taxon>Lachnospirales</taxon>
        <taxon>Lachnospiraceae</taxon>
        <taxon>Wansuia</taxon>
    </lineage>
</organism>
<evidence type="ECO:0000256" key="7">
    <source>
        <dbReference type="ARBA" id="ARBA00022741"/>
    </source>
</evidence>
<dbReference type="Gene3D" id="3.40.50.620">
    <property type="entry name" value="HUPs"/>
    <property type="match status" value="1"/>
</dbReference>
<evidence type="ECO:0000256" key="11">
    <source>
        <dbReference type="ARBA" id="ARBA00023012"/>
    </source>
</evidence>
<dbReference type="SUPFAM" id="SSF55874">
    <property type="entry name" value="ATPase domain of HSP90 chaperone/DNA topoisomerase II/histidine kinase"/>
    <property type="match status" value="1"/>
</dbReference>
<accession>A0A7G9GEE2</accession>
<gene>
    <name evidence="15" type="ORF">H9Q79_02450</name>
</gene>
<keyword evidence="11" id="KW-0902">Two-component regulatory system</keyword>
<evidence type="ECO:0000256" key="1">
    <source>
        <dbReference type="ARBA" id="ARBA00000085"/>
    </source>
</evidence>
<dbReference type="InterPro" id="IPR003594">
    <property type="entry name" value="HATPase_dom"/>
</dbReference>
<dbReference type="GO" id="GO:0042802">
    <property type="term" value="F:identical protein binding"/>
    <property type="evidence" value="ECO:0007669"/>
    <property type="project" value="UniProtKB-ARBA"/>
</dbReference>
<dbReference type="Pfam" id="PF02702">
    <property type="entry name" value="KdpD"/>
    <property type="match status" value="1"/>
</dbReference>
<protein>
    <recommendedName>
        <fullName evidence="3">histidine kinase</fullName>
        <ecNumber evidence="3">2.7.13.3</ecNumber>
    </recommendedName>
</protein>
<feature type="transmembrane region" description="Helical" evidence="13">
    <location>
        <begin position="451"/>
        <end position="472"/>
    </location>
</feature>
<feature type="transmembrane region" description="Helical" evidence="13">
    <location>
        <begin position="422"/>
        <end position="439"/>
    </location>
</feature>
<dbReference type="InterPro" id="IPR038318">
    <property type="entry name" value="KdpD_sf"/>
</dbReference>
<evidence type="ECO:0000256" key="3">
    <source>
        <dbReference type="ARBA" id="ARBA00012438"/>
    </source>
</evidence>
<keyword evidence="7" id="KW-0547">Nucleotide-binding</keyword>
<evidence type="ECO:0000256" key="4">
    <source>
        <dbReference type="ARBA" id="ARBA00022553"/>
    </source>
</evidence>
<evidence type="ECO:0000256" key="6">
    <source>
        <dbReference type="ARBA" id="ARBA00022692"/>
    </source>
</evidence>
<comment type="catalytic activity">
    <reaction evidence="1">
        <text>ATP + protein L-histidine = ADP + protein N-phospho-L-histidine.</text>
        <dbReference type="EC" id="2.7.13.3"/>
    </reaction>
</comment>
<dbReference type="Pfam" id="PF00512">
    <property type="entry name" value="HisKA"/>
    <property type="match status" value="1"/>
</dbReference>
<keyword evidence="5" id="KW-0808">Transferase</keyword>
<dbReference type="PANTHER" id="PTHR45569:SF1">
    <property type="entry name" value="SENSOR PROTEIN KDPD"/>
    <property type="match status" value="1"/>
</dbReference>
<dbReference type="InterPro" id="IPR003661">
    <property type="entry name" value="HisK_dim/P_dom"/>
</dbReference>
<dbReference type="Gene3D" id="3.40.50.300">
    <property type="entry name" value="P-loop containing nucleotide triphosphate hydrolases"/>
    <property type="match status" value="1"/>
</dbReference>
<dbReference type="InterPro" id="IPR014729">
    <property type="entry name" value="Rossmann-like_a/b/a_fold"/>
</dbReference>
<feature type="domain" description="Histidine kinase" evidence="14">
    <location>
        <begin position="654"/>
        <end position="869"/>
    </location>
</feature>
<dbReference type="GO" id="GO:0000155">
    <property type="term" value="F:phosphorelay sensor kinase activity"/>
    <property type="evidence" value="ECO:0007669"/>
    <property type="project" value="InterPro"/>
</dbReference>
<dbReference type="GO" id="GO:0005524">
    <property type="term" value="F:ATP binding"/>
    <property type="evidence" value="ECO:0007669"/>
    <property type="project" value="UniProtKB-KW"/>
</dbReference>
<evidence type="ECO:0000256" key="12">
    <source>
        <dbReference type="ARBA" id="ARBA00023136"/>
    </source>
</evidence>
<dbReference type="InterPro" id="IPR027417">
    <property type="entry name" value="P-loop_NTPase"/>
</dbReference>
<dbReference type="EC" id="2.7.13.3" evidence="3"/>
<keyword evidence="6 13" id="KW-0812">Transmembrane</keyword>
<dbReference type="EMBL" id="CP060635">
    <property type="protein sequence ID" value="QNM09174.1"/>
    <property type="molecule type" value="Genomic_DNA"/>
</dbReference>
<dbReference type="InterPro" id="IPR036890">
    <property type="entry name" value="HATPase_C_sf"/>
</dbReference>
<dbReference type="GO" id="GO:0005886">
    <property type="term" value="C:plasma membrane"/>
    <property type="evidence" value="ECO:0007669"/>
    <property type="project" value="TreeGrafter"/>
</dbReference>
<keyword evidence="12 13" id="KW-0472">Membrane</keyword>
<dbReference type="InterPro" id="IPR036097">
    <property type="entry name" value="HisK_dim/P_sf"/>
</dbReference>
<dbReference type="InterPro" id="IPR029016">
    <property type="entry name" value="GAF-like_dom_sf"/>
</dbReference>
<dbReference type="SUPFAM" id="SSF52402">
    <property type="entry name" value="Adenine nucleotide alpha hydrolases-like"/>
    <property type="match status" value="1"/>
</dbReference>
<dbReference type="Pfam" id="PF02518">
    <property type="entry name" value="HATPase_c"/>
    <property type="match status" value="1"/>
</dbReference>
<dbReference type="Pfam" id="PF13493">
    <property type="entry name" value="DUF4118"/>
    <property type="match status" value="1"/>
</dbReference>
<dbReference type="SUPFAM" id="SSF47384">
    <property type="entry name" value="Homodimeric domain of signal transducing histidine kinase"/>
    <property type="match status" value="1"/>
</dbReference>
<evidence type="ECO:0000259" key="14">
    <source>
        <dbReference type="PROSITE" id="PS50109"/>
    </source>
</evidence>
<dbReference type="CDD" id="cd00075">
    <property type="entry name" value="HATPase"/>
    <property type="match status" value="1"/>
</dbReference>
<dbReference type="InterPro" id="IPR052023">
    <property type="entry name" value="Histidine_kinase_KdpD"/>
</dbReference>
<dbReference type="RefSeq" id="WP_118642314.1">
    <property type="nucleotide sequence ID" value="NZ_CP060635.1"/>
</dbReference>
<dbReference type="InterPro" id="IPR005467">
    <property type="entry name" value="His_kinase_dom"/>
</dbReference>
<evidence type="ECO:0000313" key="16">
    <source>
        <dbReference type="Proteomes" id="UP000515860"/>
    </source>
</evidence>
<dbReference type="AlphaFoldDB" id="A0A7G9GEE2"/>
<evidence type="ECO:0000256" key="8">
    <source>
        <dbReference type="ARBA" id="ARBA00022777"/>
    </source>
</evidence>
<dbReference type="PANTHER" id="PTHR45569">
    <property type="entry name" value="SENSOR PROTEIN KDPD"/>
    <property type="match status" value="1"/>
</dbReference>
<evidence type="ECO:0000256" key="9">
    <source>
        <dbReference type="ARBA" id="ARBA00022840"/>
    </source>
</evidence>
<evidence type="ECO:0000256" key="10">
    <source>
        <dbReference type="ARBA" id="ARBA00022989"/>
    </source>
</evidence>
<proteinExistence type="predicted"/>
<dbReference type="CDD" id="cd01987">
    <property type="entry name" value="USP_KdpD-like"/>
    <property type="match status" value="1"/>
</dbReference>
<feature type="transmembrane region" description="Helical" evidence="13">
    <location>
        <begin position="396"/>
        <end position="415"/>
    </location>
</feature>
<dbReference type="PROSITE" id="PS50109">
    <property type="entry name" value="HIS_KIN"/>
    <property type="match status" value="1"/>
</dbReference>
<dbReference type="Gene3D" id="3.30.450.40">
    <property type="match status" value="1"/>
</dbReference>
<comment type="subcellular location">
    <subcellularLocation>
        <location evidence="2">Membrane</location>
        <topology evidence="2">Multi-pass membrane protein</topology>
    </subcellularLocation>
</comment>
<dbReference type="InterPro" id="IPR025201">
    <property type="entry name" value="KdpD_TM"/>
</dbReference>
<reference evidence="15 16" key="1">
    <citation type="submission" date="2020-08" db="EMBL/GenBank/DDBJ databases">
        <authorList>
            <person name="Liu C."/>
            <person name="Sun Q."/>
        </authorList>
    </citation>
    <scope>NUCLEOTIDE SEQUENCE [LARGE SCALE GENOMIC DNA]</scope>
    <source>
        <strain evidence="15 16">NSJ-29</strain>
    </source>
</reference>
<keyword evidence="4" id="KW-0597">Phosphoprotein</keyword>
<evidence type="ECO:0000256" key="13">
    <source>
        <dbReference type="SAM" id="Phobius"/>
    </source>
</evidence>